<evidence type="ECO:0000256" key="1">
    <source>
        <dbReference type="SAM" id="MobiDB-lite"/>
    </source>
</evidence>
<reference evidence="3 4" key="1">
    <citation type="journal article" date="2017" name="Arch. Microbiol.">
        <title>Mariprofundus micogutta sp. nov., a novel iron-oxidizing zetaproteobacterium isolated from a deep-sea hydrothermal field at the Bayonnaise knoll of the Izu-Ogasawara arc, and a description of Mariprofundales ord. nov. and Zetaproteobacteria classis nov.</title>
        <authorList>
            <person name="Makita H."/>
            <person name="Tanaka E."/>
            <person name="Mitsunobu S."/>
            <person name="Miyazaki M."/>
            <person name="Nunoura T."/>
            <person name="Uematsu K."/>
            <person name="Takaki Y."/>
            <person name="Nishi S."/>
            <person name="Shimamura S."/>
            <person name="Takai K."/>
        </authorList>
    </citation>
    <scope>NUCLEOTIDE SEQUENCE [LARGE SCALE GENOMIC DNA]</scope>
    <source>
        <strain evidence="3 4">ET2</strain>
    </source>
</reference>
<dbReference type="Proteomes" id="UP000231632">
    <property type="component" value="Unassembled WGS sequence"/>
</dbReference>
<evidence type="ECO:0000313" key="4">
    <source>
        <dbReference type="Proteomes" id="UP000231632"/>
    </source>
</evidence>
<keyword evidence="4" id="KW-1185">Reference proteome</keyword>
<keyword evidence="2" id="KW-1133">Transmembrane helix</keyword>
<name>A0A1L8CKZ1_9PROT</name>
<sequence length="51" mass="5641">MGVNNDNLDDLDNSWKRNPMPGENEDFKGSNFMMVALILSAVGILVAINFL</sequence>
<dbReference type="AlphaFoldDB" id="A0A1L8CKZ1"/>
<organism evidence="3 4">
    <name type="scientific">Mariprofundus micogutta</name>
    <dbReference type="NCBI Taxonomy" id="1921010"/>
    <lineage>
        <taxon>Bacteria</taxon>
        <taxon>Pseudomonadati</taxon>
        <taxon>Pseudomonadota</taxon>
        <taxon>Candidatius Mariprofundia</taxon>
        <taxon>Mariprofundales</taxon>
        <taxon>Mariprofundaceae</taxon>
        <taxon>Mariprofundus</taxon>
    </lineage>
</organism>
<feature type="transmembrane region" description="Helical" evidence="2">
    <location>
        <begin position="32"/>
        <end position="50"/>
    </location>
</feature>
<accession>A0A1L8CKZ1</accession>
<gene>
    <name evidence="3" type="ORF">MMIC_P0546</name>
</gene>
<dbReference type="RefSeq" id="WP_171966441.1">
    <property type="nucleotide sequence ID" value="NZ_BDFD01000003.1"/>
</dbReference>
<keyword evidence="2" id="KW-0812">Transmembrane</keyword>
<dbReference type="EMBL" id="BDFD01000003">
    <property type="protein sequence ID" value="GAV19598.1"/>
    <property type="molecule type" value="Genomic_DNA"/>
</dbReference>
<evidence type="ECO:0000256" key="2">
    <source>
        <dbReference type="SAM" id="Phobius"/>
    </source>
</evidence>
<comment type="caution">
    <text evidence="3">The sequence shown here is derived from an EMBL/GenBank/DDBJ whole genome shotgun (WGS) entry which is preliminary data.</text>
</comment>
<evidence type="ECO:0000313" key="3">
    <source>
        <dbReference type="EMBL" id="GAV19598.1"/>
    </source>
</evidence>
<feature type="region of interest" description="Disordered" evidence="1">
    <location>
        <begin position="1"/>
        <end position="22"/>
    </location>
</feature>
<keyword evidence="2" id="KW-0472">Membrane</keyword>
<proteinExistence type="predicted"/>
<protein>
    <submittedName>
        <fullName evidence="3">Uncharacterized protein</fullName>
    </submittedName>
</protein>